<feature type="compositionally biased region" description="Low complexity" evidence="1">
    <location>
        <begin position="114"/>
        <end position="123"/>
    </location>
</feature>
<protein>
    <submittedName>
        <fullName evidence="2">Uncharacterized protein</fullName>
    </submittedName>
</protein>
<comment type="caution">
    <text evidence="2">The sequence shown here is derived from an EMBL/GenBank/DDBJ whole genome shotgun (WGS) entry which is preliminary data.</text>
</comment>
<evidence type="ECO:0000313" key="3">
    <source>
        <dbReference type="Proteomes" id="UP001066276"/>
    </source>
</evidence>
<name>A0AAV7WA22_PLEWA</name>
<dbReference type="AlphaFoldDB" id="A0AAV7WA22"/>
<feature type="region of interest" description="Disordered" evidence="1">
    <location>
        <begin position="11"/>
        <end position="146"/>
    </location>
</feature>
<dbReference type="Proteomes" id="UP001066276">
    <property type="component" value="Chromosome 1_2"/>
</dbReference>
<gene>
    <name evidence="2" type="ORF">NDU88_004809</name>
</gene>
<proteinExistence type="predicted"/>
<keyword evidence="3" id="KW-1185">Reference proteome</keyword>
<evidence type="ECO:0000313" key="2">
    <source>
        <dbReference type="EMBL" id="KAJ1209431.1"/>
    </source>
</evidence>
<evidence type="ECO:0000256" key="1">
    <source>
        <dbReference type="SAM" id="MobiDB-lite"/>
    </source>
</evidence>
<feature type="compositionally biased region" description="Polar residues" evidence="1">
    <location>
        <begin position="80"/>
        <end position="94"/>
    </location>
</feature>
<organism evidence="2 3">
    <name type="scientific">Pleurodeles waltl</name>
    <name type="common">Iberian ribbed newt</name>
    <dbReference type="NCBI Taxonomy" id="8319"/>
    <lineage>
        <taxon>Eukaryota</taxon>
        <taxon>Metazoa</taxon>
        <taxon>Chordata</taxon>
        <taxon>Craniata</taxon>
        <taxon>Vertebrata</taxon>
        <taxon>Euteleostomi</taxon>
        <taxon>Amphibia</taxon>
        <taxon>Batrachia</taxon>
        <taxon>Caudata</taxon>
        <taxon>Salamandroidea</taxon>
        <taxon>Salamandridae</taxon>
        <taxon>Pleurodelinae</taxon>
        <taxon>Pleurodeles</taxon>
    </lineage>
</organism>
<reference evidence="2" key="1">
    <citation type="journal article" date="2022" name="bioRxiv">
        <title>Sequencing and chromosome-scale assembly of the giantPleurodeles waltlgenome.</title>
        <authorList>
            <person name="Brown T."/>
            <person name="Elewa A."/>
            <person name="Iarovenko S."/>
            <person name="Subramanian E."/>
            <person name="Araus A.J."/>
            <person name="Petzold A."/>
            <person name="Susuki M."/>
            <person name="Suzuki K.-i.T."/>
            <person name="Hayashi T."/>
            <person name="Toyoda A."/>
            <person name="Oliveira C."/>
            <person name="Osipova E."/>
            <person name="Leigh N.D."/>
            <person name="Simon A."/>
            <person name="Yun M.H."/>
        </authorList>
    </citation>
    <scope>NUCLEOTIDE SEQUENCE</scope>
    <source>
        <strain evidence="2">20211129_DDA</strain>
        <tissue evidence="2">Liver</tissue>
    </source>
</reference>
<dbReference type="EMBL" id="JANPWB010000002">
    <property type="protein sequence ID" value="KAJ1209431.1"/>
    <property type="molecule type" value="Genomic_DNA"/>
</dbReference>
<accession>A0AAV7WA22</accession>
<sequence>MDCLASLGCCFKQRASNPARDRPTRGPAVSRKALPGRAKAKQPGSLRPPSGPTRVERGRVAPGPGNPPPHGGPGTRVPSPASSSTQRIFPSSSERPFRGASPPVPAGRHPLRPPLRLRLGPAASTPRRRPVPAGSRATAPSRAVRDGHAATPLSRCGYSLENGPCSGGVSLMWICT</sequence>